<dbReference type="AlphaFoldDB" id="A0AAU7VM29"/>
<keyword evidence="8 12" id="KW-0342">GTP-binding</keyword>
<dbReference type="GO" id="GO:0061799">
    <property type="term" value="F:cyclic pyranopterin monophosphate synthase activity"/>
    <property type="evidence" value="ECO:0007669"/>
    <property type="project" value="TreeGrafter"/>
</dbReference>
<dbReference type="PANTHER" id="PTHR22960:SF0">
    <property type="entry name" value="MOLYBDENUM COFACTOR BIOSYNTHESIS PROTEIN 1"/>
    <property type="match status" value="1"/>
</dbReference>
<dbReference type="CDD" id="cd21117">
    <property type="entry name" value="Twitch_MoaA"/>
    <property type="match status" value="1"/>
</dbReference>
<dbReference type="InterPro" id="IPR010505">
    <property type="entry name" value="MoaA_twitch"/>
</dbReference>
<comment type="pathway">
    <text evidence="12">Cofactor biosynthesis; molybdopterin biosynthesis.</text>
</comment>
<accession>A0AAU7VM29</accession>
<proteinExistence type="inferred from homology"/>
<dbReference type="Pfam" id="PF06463">
    <property type="entry name" value="Mob_synth_C"/>
    <property type="match status" value="1"/>
</dbReference>
<feature type="binding site" evidence="12">
    <location>
        <position position="255"/>
    </location>
    <ligand>
        <name>[4Fe-4S] cluster</name>
        <dbReference type="ChEBI" id="CHEBI:49883"/>
        <label>2</label>
        <note>4Fe-4S-substrate</note>
    </ligand>
</feature>
<feature type="domain" description="Radical SAM core" evidence="13">
    <location>
        <begin position="6"/>
        <end position="227"/>
    </location>
</feature>
<dbReference type="InterPro" id="IPR040064">
    <property type="entry name" value="MoaA-like"/>
</dbReference>
<reference evidence="14" key="2">
    <citation type="submission" date="2024-06" db="EMBL/GenBank/DDBJ databases">
        <authorList>
            <person name="Petrova K.O."/>
            <person name="Toshchakov S.V."/>
            <person name="Boltjanskaja Y.V."/>
            <person name="Kevbrin V."/>
        </authorList>
    </citation>
    <scope>NUCLEOTIDE SEQUENCE</scope>
    <source>
        <strain evidence="14">Z-910T</strain>
    </source>
</reference>
<dbReference type="PANTHER" id="PTHR22960">
    <property type="entry name" value="MOLYBDOPTERIN COFACTOR SYNTHESIS PROTEIN A"/>
    <property type="match status" value="1"/>
</dbReference>
<dbReference type="GO" id="GO:0061798">
    <property type="term" value="F:GTP 3',8'-cyclase activity"/>
    <property type="evidence" value="ECO:0007669"/>
    <property type="project" value="UniProtKB-UniRule"/>
</dbReference>
<dbReference type="HAMAP" id="MF_01225_B">
    <property type="entry name" value="MoaA_B"/>
    <property type="match status" value="1"/>
</dbReference>
<keyword evidence="3 12" id="KW-0949">S-adenosyl-L-methionine</keyword>
<dbReference type="SFLD" id="SFLDG01067">
    <property type="entry name" value="SPASM/twitch_domain_containing"/>
    <property type="match status" value="1"/>
</dbReference>
<dbReference type="GO" id="GO:0046872">
    <property type="term" value="F:metal ion binding"/>
    <property type="evidence" value="ECO:0007669"/>
    <property type="project" value="UniProtKB-KW"/>
</dbReference>
<dbReference type="InterPro" id="IPR013785">
    <property type="entry name" value="Aldolase_TIM"/>
</dbReference>
<dbReference type="RefSeq" id="WP_350343582.1">
    <property type="nucleotide sequence ID" value="NZ_CP158367.1"/>
</dbReference>
<dbReference type="NCBIfam" id="TIGR02666">
    <property type="entry name" value="moaA"/>
    <property type="match status" value="1"/>
</dbReference>
<evidence type="ECO:0000256" key="3">
    <source>
        <dbReference type="ARBA" id="ARBA00022691"/>
    </source>
</evidence>
<dbReference type="EMBL" id="CP158367">
    <property type="protein sequence ID" value="XBX74833.1"/>
    <property type="molecule type" value="Genomic_DNA"/>
</dbReference>
<feature type="binding site" evidence="12">
    <location>
        <position position="96"/>
    </location>
    <ligand>
        <name>GTP</name>
        <dbReference type="ChEBI" id="CHEBI:37565"/>
    </ligand>
</feature>
<keyword evidence="2 12" id="KW-0004">4Fe-4S</keyword>
<keyword evidence="6 12" id="KW-0408">Iron</keyword>
<comment type="function">
    <text evidence="12">Catalyzes the cyclization of GTP to (8S)-3',8-cyclo-7,8-dihydroguanosine 5'-triphosphate.</text>
</comment>
<evidence type="ECO:0000256" key="7">
    <source>
        <dbReference type="ARBA" id="ARBA00023014"/>
    </source>
</evidence>
<feature type="binding site" evidence="12">
    <location>
        <position position="65"/>
    </location>
    <ligand>
        <name>GTP</name>
        <dbReference type="ChEBI" id="CHEBI:37565"/>
    </ligand>
</feature>
<dbReference type="GO" id="GO:0051539">
    <property type="term" value="F:4 iron, 4 sulfur cluster binding"/>
    <property type="evidence" value="ECO:0007669"/>
    <property type="project" value="UniProtKB-UniRule"/>
</dbReference>
<dbReference type="SFLD" id="SFLDG01383">
    <property type="entry name" value="cyclic_pyranopterin_phosphate"/>
    <property type="match status" value="1"/>
</dbReference>
<organism evidence="14">
    <name type="scientific">Proteinivorax tanatarense</name>
    <dbReference type="NCBI Taxonomy" id="1260629"/>
    <lineage>
        <taxon>Bacteria</taxon>
        <taxon>Bacillati</taxon>
        <taxon>Bacillota</taxon>
        <taxon>Clostridia</taxon>
        <taxon>Eubacteriales</taxon>
        <taxon>Proteinivoracaceae</taxon>
        <taxon>Proteinivorax</taxon>
    </lineage>
</organism>
<dbReference type="InterPro" id="IPR058240">
    <property type="entry name" value="rSAM_sf"/>
</dbReference>
<keyword evidence="4 12" id="KW-0479">Metal-binding</keyword>
<dbReference type="SFLD" id="SFLDS00029">
    <property type="entry name" value="Radical_SAM"/>
    <property type="match status" value="1"/>
</dbReference>
<keyword evidence="7 12" id="KW-0411">Iron-sulfur</keyword>
<evidence type="ECO:0000256" key="4">
    <source>
        <dbReference type="ARBA" id="ARBA00022723"/>
    </source>
</evidence>
<evidence type="ECO:0000259" key="13">
    <source>
        <dbReference type="PROSITE" id="PS51918"/>
    </source>
</evidence>
<dbReference type="InterPro" id="IPR050105">
    <property type="entry name" value="MoCo_biosynth_MoaA/MoaC"/>
</dbReference>
<dbReference type="InterPro" id="IPR013483">
    <property type="entry name" value="MoaA"/>
</dbReference>
<dbReference type="NCBIfam" id="NF001199">
    <property type="entry name" value="PRK00164.2-1"/>
    <property type="match status" value="1"/>
</dbReference>
<dbReference type="EC" id="4.1.99.22" evidence="1 12"/>
<dbReference type="CDD" id="cd01335">
    <property type="entry name" value="Radical_SAM"/>
    <property type="match status" value="1"/>
</dbReference>
<name>A0AAU7VM29_9FIRM</name>
<evidence type="ECO:0000256" key="10">
    <source>
        <dbReference type="ARBA" id="ARBA00023239"/>
    </source>
</evidence>
<reference evidence="14" key="1">
    <citation type="journal article" date="2013" name="Extremophiles">
        <title>Proteinivorax tanatarense gen. nov., sp. nov., an anaerobic, haloalkaliphilic, proteolytic bacterium isolated from a decaying algal bloom, and proposal of Proteinivoraceae fam. nov.</title>
        <authorList>
            <person name="Kevbrin V."/>
            <person name="Boltyanskaya Y."/>
            <person name="Zhilina T."/>
            <person name="Kolganova T."/>
            <person name="Lavrentjeva E."/>
            <person name="Kuznetsov B."/>
        </authorList>
    </citation>
    <scope>NUCLEOTIDE SEQUENCE</scope>
    <source>
        <strain evidence="14">Z-910T</strain>
    </source>
</reference>
<dbReference type="PROSITE" id="PS51918">
    <property type="entry name" value="RADICAL_SAM"/>
    <property type="match status" value="1"/>
</dbReference>
<evidence type="ECO:0000256" key="1">
    <source>
        <dbReference type="ARBA" id="ARBA00012167"/>
    </source>
</evidence>
<comment type="cofactor">
    <cofactor evidence="12">
        <name>[4Fe-4S] cluster</name>
        <dbReference type="ChEBI" id="CHEBI:49883"/>
    </cofactor>
    <text evidence="12">Binds 2 [4Fe-4S] clusters. Binds 1 [4Fe-4S] cluster coordinated with 3 cysteines and an exchangeable S-adenosyl-L-methionine and 1 [4Fe-4S] cluster coordinated with 3 cysteines and the GTP-derived substrate.</text>
</comment>
<sequence>MALNDNYGRKIDYIRVSLLDRCNLRCSYCMPSSGVELMEHNKMITYEELIIILRASAKLGIKSVRLTGGEPLIKKGFLPFVKTVSKIPGIEDIALTTNGTLLSEMAKDLKDSGINRLNISLDTLQKEKFKKITGFDKLSETLAGIDKAIDLGFEPIKLNVVLLKNYNLEEIGDFVKLTIDKPLHVRFIEMMPLGQVTDNWKASYISWEDVLADVKNKFNICKTKGPQGKGPASYYHVPSAKGTLGFISAVSNHFCDECNRLRVTSDGKLKTCLFSDGEVDLKAAANTNDVDKVIEALKNGIKQKPRGHDIDRDTTTHRFMSQIGG</sequence>
<feature type="binding site" evidence="12">
    <location>
        <position position="22"/>
    </location>
    <ligand>
        <name>[4Fe-4S] cluster</name>
        <dbReference type="ChEBI" id="CHEBI:49883"/>
        <label>1</label>
        <note>4Fe-4S-S-AdoMet</note>
    </ligand>
</feature>
<dbReference type="SUPFAM" id="SSF102114">
    <property type="entry name" value="Radical SAM enzymes"/>
    <property type="match status" value="1"/>
</dbReference>
<protein>
    <recommendedName>
        <fullName evidence="1 12">GTP 3',8-cyclase</fullName>
        <ecNumber evidence="1 12">4.1.99.22</ecNumber>
    </recommendedName>
    <alternativeName>
        <fullName evidence="12">Molybdenum cofactor biosynthesis protein A</fullName>
    </alternativeName>
</protein>
<dbReference type="SFLD" id="SFLDG01386">
    <property type="entry name" value="main_SPASM_domain-containing"/>
    <property type="match status" value="1"/>
</dbReference>
<feature type="binding site" evidence="12">
    <location>
        <position position="120"/>
    </location>
    <ligand>
        <name>S-adenosyl-L-methionine</name>
        <dbReference type="ChEBI" id="CHEBI:59789"/>
    </ligand>
</feature>
<dbReference type="InterPro" id="IPR007197">
    <property type="entry name" value="rSAM"/>
</dbReference>
<dbReference type="Gene3D" id="3.20.20.70">
    <property type="entry name" value="Aldolase class I"/>
    <property type="match status" value="1"/>
</dbReference>
<gene>
    <name evidence="12 14" type="primary">moaA</name>
    <name evidence="14" type="ORF">PRVXT_002893</name>
</gene>
<feature type="binding site" evidence="12">
    <location>
        <begin position="260"/>
        <end position="262"/>
    </location>
    <ligand>
        <name>GTP</name>
        <dbReference type="ChEBI" id="CHEBI:37565"/>
    </ligand>
</feature>
<comment type="catalytic activity">
    <reaction evidence="11 12">
        <text>GTP + AH2 + S-adenosyl-L-methionine = (8S)-3',8-cyclo-7,8-dihydroguanosine 5'-triphosphate + 5'-deoxyadenosine + L-methionine + A + H(+)</text>
        <dbReference type="Rhea" id="RHEA:49576"/>
        <dbReference type="ChEBI" id="CHEBI:13193"/>
        <dbReference type="ChEBI" id="CHEBI:15378"/>
        <dbReference type="ChEBI" id="CHEBI:17319"/>
        <dbReference type="ChEBI" id="CHEBI:17499"/>
        <dbReference type="ChEBI" id="CHEBI:37565"/>
        <dbReference type="ChEBI" id="CHEBI:57844"/>
        <dbReference type="ChEBI" id="CHEBI:59789"/>
        <dbReference type="ChEBI" id="CHEBI:131766"/>
        <dbReference type="EC" id="4.1.99.22"/>
    </reaction>
</comment>
<evidence type="ECO:0000256" key="5">
    <source>
        <dbReference type="ARBA" id="ARBA00022741"/>
    </source>
</evidence>
<keyword evidence="10 12" id="KW-0456">Lyase</keyword>
<evidence type="ECO:0000256" key="8">
    <source>
        <dbReference type="ARBA" id="ARBA00023134"/>
    </source>
</evidence>
<keyword evidence="5 12" id="KW-0547">Nucleotide-binding</keyword>
<dbReference type="Pfam" id="PF04055">
    <property type="entry name" value="Radical_SAM"/>
    <property type="match status" value="1"/>
</dbReference>
<evidence type="ECO:0000256" key="12">
    <source>
        <dbReference type="HAMAP-Rule" id="MF_01225"/>
    </source>
</evidence>
<dbReference type="InterPro" id="IPR006638">
    <property type="entry name" value="Elp3/MiaA/NifB-like_rSAM"/>
</dbReference>
<feature type="binding site" evidence="12">
    <location>
        <position position="191"/>
    </location>
    <ligand>
        <name>S-adenosyl-L-methionine</name>
        <dbReference type="ChEBI" id="CHEBI:59789"/>
    </ligand>
</feature>
<comment type="similarity">
    <text evidence="12">Belongs to the radical SAM superfamily. MoaA family.</text>
</comment>
<evidence type="ECO:0000256" key="2">
    <source>
        <dbReference type="ARBA" id="ARBA00022485"/>
    </source>
</evidence>
<dbReference type="GO" id="GO:0006777">
    <property type="term" value="P:Mo-molybdopterin cofactor biosynthetic process"/>
    <property type="evidence" value="ECO:0007669"/>
    <property type="project" value="UniProtKB-UniRule"/>
</dbReference>
<feature type="binding site" evidence="12">
    <location>
        <position position="26"/>
    </location>
    <ligand>
        <name>[4Fe-4S] cluster</name>
        <dbReference type="ChEBI" id="CHEBI:49883"/>
        <label>1</label>
        <note>4Fe-4S-S-AdoMet</note>
    </ligand>
</feature>
<evidence type="ECO:0000313" key="14">
    <source>
        <dbReference type="EMBL" id="XBX74833.1"/>
    </source>
</evidence>
<comment type="subunit">
    <text evidence="12">Monomer and homodimer.</text>
</comment>
<dbReference type="PROSITE" id="PS01305">
    <property type="entry name" value="MOAA_NIFB_PQQE"/>
    <property type="match status" value="1"/>
</dbReference>
<dbReference type="InterPro" id="IPR000385">
    <property type="entry name" value="MoaA_NifB_PqqE_Fe-S-bd_CS"/>
</dbReference>
<feature type="binding site" evidence="12">
    <location>
        <position position="157"/>
    </location>
    <ligand>
        <name>GTP</name>
        <dbReference type="ChEBI" id="CHEBI:37565"/>
    </ligand>
</feature>
<feature type="binding site" evidence="12">
    <location>
        <position position="69"/>
    </location>
    <ligand>
        <name>S-adenosyl-L-methionine</name>
        <dbReference type="ChEBI" id="CHEBI:59789"/>
    </ligand>
</feature>
<feature type="binding site" evidence="12">
    <location>
        <position position="28"/>
    </location>
    <ligand>
        <name>S-adenosyl-L-methionine</name>
        <dbReference type="ChEBI" id="CHEBI:59789"/>
    </ligand>
</feature>
<feature type="binding site" evidence="12">
    <location>
        <position position="29"/>
    </location>
    <ligand>
        <name>[4Fe-4S] cluster</name>
        <dbReference type="ChEBI" id="CHEBI:49883"/>
        <label>1</label>
        <note>4Fe-4S-S-AdoMet</note>
    </ligand>
</feature>
<feature type="binding site" evidence="12">
    <location>
        <position position="15"/>
    </location>
    <ligand>
        <name>GTP</name>
        <dbReference type="ChEBI" id="CHEBI:37565"/>
    </ligand>
</feature>
<keyword evidence="9 12" id="KW-0501">Molybdenum cofactor biosynthesis</keyword>
<dbReference type="GO" id="GO:1904047">
    <property type="term" value="F:S-adenosyl-L-methionine binding"/>
    <property type="evidence" value="ECO:0007669"/>
    <property type="project" value="UniProtKB-UniRule"/>
</dbReference>
<evidence type="ECO:0000256" key="6">
    <source>
        <dbReference type="ARBA" id="ARBA00023004"/>
    </source>
</evidence>
<feature type="binding site" evidence="12">
    <location>
        <position position="258"/>
    </location>
    <ligand>
        <name>[4Fe-4S] cluster</name>
        <dbReference type="ChEBI" id="CHEBI:49883"/>
        <label>2</label>
        <note>4Fe-4S-substrate</note>
    </ligand>
</feature>
<feature type="binding site" evidence="12">
    <location>
        <position position="272"/>
    </location>
    <ligand>
        <name>[4Fe-4S] cluster</name>
        <dbReference type="ChEBI" id="CHEBI:49883"/>
        <label>2</label>
        <note>4Fe-4S-substrate</note>
    </ligand>
</feature>
<dbReference type="GO" id="GO:0005525">
    <property type="term" value="F:GTP binding"/>
    <property type="evidence" value="ECO:0007669"/>
    <property type="project" value="UniProtKB-UniRule"/>
</dbReference>
<evidence type="ECO:0000256" key="9">
    <source>
        <dbReference type="ARBA" id="ARBA00023150"/>
    </source>
</evidence>
<evidence type="ECO:0000256" key="11">
    <source>
        <dbReference type="ARBA" id="ARBA00048697"/>
    </source>
</evidence>
<dbReference type="SMART" id="SM00729">
    <property type="entry name" value="Elp3"/>
    <property type="match status" value="1"/>
</dbReference>